<accession>A0A6G1GK32</accession>
<feature type="compositionally biased region" description="Polar residues" evidence="1">
    <location>
        <begin position="101"/>
        <end position="128"/>
    </location>
</feature>
<dbReference type="AlphaFoldDB" id="A0A6G1GK32"/>
<evidence type="ECO:0000256" key="1">
    <source>
        <dbReference type="SAM" id="MobiDB-lite"/>
    </source>
</evidence>
<feature type="compositionally biased region" description="Basic and acidic residues" evidence="1">
    <location>
        <begin position="331"/>
        <end position="346"/>
    </location>
</feature>
<dbReference type="Proteomes" id="UP000800041">
    <property type="component" value="Unassembled WGS sequence"/>
</dbReference>
<evidence type="ECO:0000313" key="3">
    <source>
        <dbReference type="Proteomes" id="UP000800041"/>
    </source>
</evidence>
<feature type="region of interest" description="Disordered" evidence="1">
    <location>
        <begin position="307"/>
        <end position="346"/>
    </location>
</feature>
<feature type="region of interest" description="Disordered" evidence="1">
    <location>
        <begin position="95"/>
        <end position="194"/>
    </location>
</feature>
<feature type="compositionally biased region" description="Low complexity" evidence="1">
    <location>
        <begin position="259"/>
        <end position="269"/>
    </location>
</feature>
<reference evidence="2" key="1">
    <citation type="journal article" date="2020" name="Stud. Mycol.">
        <title>101 Dothideomycetes genomes: a test case for predicting lifestyles and emergence of pathogens.</title>
        <authorList>
            <person name="Haridas S."/>
            <person name="Albert R."/>
            <person name="Binder M."/>
            <person name="Bloem J."/>
            <person name="Labutti K."/>
            <person name="Salamov A."/>
            <person name="Andreopoulos B."/>
            <person name="Baker S."/>
            <person name="Barry K."/>
            <person name="Bills G."/>
            <person name="Bluhm B."/>
            <person name="Cannon C."/>
            <person name="Castanera R."/>
            <person name="Culley D."/>
            <person name="Daum C."/>
            <person name="Ezra D."/>
            <person name="Gonzalez J."/>
            <person name="Henrissat B."/>
            <person name="Kuo A."/>
            <person name="Liang C."/>
            <person name="Lipzen A."/>
            <person name="Lutzoni F."/>
            <person name="Magnuson J."/>
            <person name="Mondo S."/>
            <person name="Nolan M."/>
            <person name="Ohm R."/>
            <person name="Pangilinan J."/>
            <person name="Park H.-J."/>
            <person name="Ramirez L."/>
            <person name="Alfaro M."/>
            <person name="Sun H."/>
            <person name="Tritt A."/>
            <person name="Yoshinaga Y."/>
            <person name="Zwiers L.-H."/>
            <person name="Turgeon B."/>
            <person name="Goodwin S."/>
            <person name="Spatafora J."/>
            <person name="Crous P."/>
            <person name="Grigoriev I."/>
        </authorList>
    </citation>
    <scope>NUCLEOTIDE SEQUENCE</scope>
    <source>
        <strain evidence="2">CBS 113979</strain>
    </source>
</reference>
<dbReference type="EMBL" id="ML977206">
    <property type="protein sequence ID" value="KAF1981174.1"/>
    <property type="molecule type" value="Genomic_DNA"/>
</dbReference>
<feature type="region of interest" description="Disordered" evidence="1">
    <location>
        <begin position="246"/>
        <end position="293"/>
    </location>
</feature>
<organism evidence="2 3">
    <name type="scientific">Aulographum hederae CBS 113979</name>
    <dbReference type="NCBI Taxonomy" id="1176131"/>
    <lineage>
        <taxon>Eukaryota</taxon>
        <taxon>Fungi</taxon>
        <taxon>Dikarya</taxon>
        <taxon>Ascomycota</taxon>
        <taxon>Pezizomycotina</taxon>
        <taxon>Dothideomycetes</taxon>
        <taxon>Pleosporomycetidae</taxon>
        <taxon>Aulographales</taxon>
        <taxon>Aulographaceae</taxon>
    </lineage>
</organism>
<proteinExistence type="predicted"/>
<protein>
    <submittedName>
        <fullName evidence="2">Uncharacterized protein</fullName>
    </submittedName>
</protein>
<sequence>MSSQTARGKVTWTADVDRKVRYFAELAQKNFTEGRTNNGPHSQHPYLQLLVLCFGRQITAADHEPLAQIFNCTPRAIAERIKKFNKEHREAAAALDEGVGTSATAANTPAKQTSNASTPVKQTSNCSMKTAPGGSRKAHGADNVDDNDDDGSEAEDTAPKKKQRTNTNTPKAKPQRTESPTLDGTGRSPIKYEVEDDGKISFDFADMTPASPRAYRSTPSPLKTSMILEDVDSAGVRFSATPTRRLGSVAPKSKTGSVAATRTPTPGTARAKEVLASPLVNPRTFSREKRKLEHDAAEAFESEYAADGDAGDMMPHDHRVSKLKPAKKLRRSEVFEPSEEMHEYGRSKPMVNIAAILEDEQDEV</sequence>
<feature type="compositionally biased region" description="Acidic residues" evidence="1">
    <location>
        <begin position="143"/>
        <end position="156"/>
    </location>
</feature>
<evidence type="ECO:0000313" key="2">
    <source>
        <dbReference type="EMBL" id="KAF1981174.1"/>
    </source>
</evidence>
<keyword evidence="3" id="KW-1185">Reference proteome</keyword>
<feature type="compositionally biased region" description="Basic residues" evidence="1">
    <location>
        <begin position="321"/>
        <end position="330"/>
    </location>
</feature>
<name>A0A6G1GK32_9PEZI</name>
<gene>
    <name evidence="2" type="ORF">K402DRAFT_425634</name>
</gene>